<evidence type="ECO:0000256" key="1">
    <source>
        <dbReference type="ARBA" id="ARBA00008721"/>
    </source>
</evidence>
<dbReference type="Proteomes" id="UP000308652">
    <property type="component" value="Unassembled WGS sequence"/>
</dbReference>
<dbReference type="GO" id="GO:0008237">
    <property type="term" value="F:metallopeptidase activity"/>
    <property type="evidence" value="ECO:0007669"/>
    <property type="project" value="UniProtKB-KW"/>
</dbReference>
<evidence type="ECO:0000313" key="11">
    <source>
        <dbReference type="Proteomes" id="UP000308652"/>
    </source>
</evidence>
<dbReference type="SUPFAM" id="SSF55486">
    <property type="entry name" value="Metalloproteases ('zincins'), catalytic domain"/>
    <property type="match status" value="1"/>
</dbReference>
<comment type="similarity">
    <text evidence="1">Belongs to the peptidase M43B family.</text>
</comment>
<evidence type="ECO:0000256" key="7">
    <source>
        <dbReference type="ARBA" id="ARBA00023049"/>
    </source>
</evidence>
<evidence type="ECO:0000256" key="8">
    <source>
        <dbReference type="ARBA" id="ARBA00023157"/>
    </source>
</evidence>
<reference evidence="10 11" key="1">
    <citation type="journal article" date="2019" name="Nat. Ecol. Evol.">
        <title>Megaphylogeny resolves global patterns of mushroom evolution.</title>
        <authorList>
            <person name="Varga T."/>
            <person name="Krizsan K."/>
            <person name="Foldi C."/>
            <person name="Dima B."/>
            <person name="Sanchez-Garcia M."/>
            <person name="Sanchez-Ramirez S."/>
            <person name="Szollosi G.J."/>
            <person name="Szarkandi J.G."/>
            <person name="Papp V."/>
            <person name="Albert L."/>
            <person name="Andreopoulos W."/>
            <person name="Angelini C."/>
            <person name="Antonin V."/>
            <person name="Barry K.W."/>
            <person name="Bougher N.L."/>
            <person name="Buchanan P."/>
            <person name="Buyck B."/>
            <person name="Bense V."/>
            <person name="Catcheside P."/>
            <person name="Chovatia M."/>
            <person name="Cooper J."/>
            <person name="Damon W."/>
            <person name="Desjardin D."/>
            <person name="Finy P."/>
            <person name="Geml J."/>
            <person name="Haridas S."/>
            <person name="Hughes K."/>
            <person name="Justo A."/>
            <person name="Karasinski D."/>
            <person name="Kautmanova I."/>
            <person name="Kiss B."/>
            <person name="Kocsube S."/>
            <person name="Kotiranta H."/>
            <person name="LaButti K.M."/>
            <person name="Lechner B.E."/>
            <person name="Liimatainen K."/>
            <person name="Lipzen A."/>
            <person name="Lukacs Z."/>
            <person name="Mihaltcheva S."/>
            <person name="Morgado L.N."/>
            <person name="Niskanen T."/>
            <person name="Noordeloos M.E."/>
            <person name="Ohm R.A."/>
            <person name="Ortiz-Santana B."/>
            <person name="Ovrebo C."/>
            <person name="Racz N."/>
            <person name="Riley R."/>
            <person name="Savchenko A."/>
            <person name="Shiryaev A."/>
            <person name="Soop K."/>
            <person name="Spirin V."/>
            <person name="Szebenyi C."/>
            <person name="Tomsovsky M."/>
            <person name="Tulloss R.E."/>
            <person name="Uehling J."/>
            <person name="Grigoriev I.V."/>
            <person name="Vagvolgyi C."/>
            <person name="Papp T."/>
            <person name="Martin F.M."/>
            <person name="Miettinen O."/>
            <person name="Hibbett D.S."/>
            <person name="Nagy L.G."/>
        </authorList>
    </citation>
    <scope>NUCLEOTIDE SEQUENCE [LARGE SCALE GENOMIC DNA]</scope>
    <source>
        <strain evidence="10 11">CBS 166.37</strain>
    </source>
</reference>
<protein>
    <recommendedName>
        <fullName evidence="9">Peptidase M43 pregnancy-associated plasma-A domain-containing protein</fullName>
    </recommendedName>
</protein>
<evidence type="ECO:0000259" key="9">
    <source>
        <dbReference type="Pfam" id="PF05572"/>
    </source>
</evidence>
<evidence type="ECO:0000256" key="3">
    <source>
        <dbReference type="ARBA" id="ARBA00022723"/>
    </source>
</evidence>
<dbReference type="PANTHER" id="PTHR47466">
    <property type="match status" value="1"/>
</dbReference>
<feature type="domain" description="Peptidase M43 pregnancy-associated plasma-A" evidence="9">
    <location>
        <begin position="92"/>
        <end position="215"/>
    </location>
</feature>
<keyword evidence="4" id="KW-0732">Signal</keyword>
<keyword evidence="7" id="KW-0482">Metalloprotease</keyword>
<dbReference type="EMBL" id="ML213657">
    <property type="protein sequence ID" value="TFK33021.1"/>
    <property type="molecule type" value="Genomic_DNA"/>
</dbReference>
<proteinExistence type="inferred from homology"/>
<dbReference type="GO" id="GO:0006508">
    <property type="term" value="P:proteolysis"/>
    <property type="evidence" value="ECO:0007669"/>
    <property type="project" value="UniProtKB-KW"/>
</dbReference>
<dbReference type="InterPro" id="IPR024079">
    <property type="entry name" value="MetalloPept_cat_dom_sf"/>
</dbReference>
<dbReference type="GO" id="GO:0046872">
    <property type="term" value="F:metal ion binding"/>
    <property type="evidence" value="ECO:0007669"/>
    <property type="project" value="UniProtKB-KW"/>
</dbReference>
<keyword evidence="8" id="KW-1015">Disulfide bond</keyword>
<dbReference type="AlphaFoldDB" id="A0A5C3LW90"/>
<dbReference type="Gene3D" id="3.40.390.10">
    <property type="entry name" value="Collagenase (Catalytic Domain)"/>
    <property type="match status" value="1"/>
</dbReference>
<dbReference type="CDD" id="cd04275">
    <property type="entry name" value="ZnMc_pappalysin_like"/>
    <property type="match status" value="1"/>
</dbReference>
<keyword evidence="2" id="KW-0645">Protease</keyword>
<keyword evidence="5" id="KW-0378">Hydrolase</keyword>
<evidence type="ECO:0000256" key="6">
    <source>
        <dbReference type="ARBA" id="ARBA00022833"/>
    </source>
</evidence>
<keyword evidence="6" id="KW-0862">Zinc</keyword>
<dbReference type="OrthoDB" id="536211at2759"/>
<keyword evidence="3" id="KW-0479">Metal-binding</keyword>
<dbReference type="STRING" id="68775.A0A5C3LW90"/>
<sequence length="222" mass="24439">MTFDVYWNVVAANETYEGGWIPDSHIDAQMKVLNDDYSSSGFTWKHVNTTRIVSADWFENASGSQQEDSMKYLFRKGGATTLNIYTIGFNATTKTLGLSTLPANYTSAPKSDGIILRYTTLPGGSLKNYNGGRTLTHELGHWLGLLHTFTDGCEGTGDFVDDTPPEKSAASGCPANRDTCPGGGPDPIHNFMDYTYDSCMSEFTKGQVKRMHEMVQLFRAGK</sequence>
<name>A0A5C3LW90_9AGAR</name>
<gene>
    <name evidence="10" type="ORF">BDQ12DRAFT_615973</name>
</gene>
<dbReference type="Pfam" id="PF05572">
    <property type="entry name" value="Peptidase_M43"/>
    <property type="match status" value="1"/>
</dbReference>
<keyword evidence="11" id="KW-1185">Reference proteome</keyword>
<dbReference type="PANTHER" id="PTHR47466:SF1">
    <property type="entry name" value="METALLOPROTEASE MEP1 (AFU_ORTHOLOGUE AFUA_1G07730)-RELATED"/>
    <property type="match status" value="1"/>
</dbReference>
<dbReference type="InterPro" id="IPR008754">
    <property type="entry name" value="Peptidase_M43"/>
</dbReference>
<organism evidence="10 11">
    <name type="scientific">Crucibulum laeve</name>
    <dbReference type="NCBI Taxonomy" id="68775"/>
    <lineage>
        <taxon>Eukaryota</taxon>
        <taxon>Fungi</taxon>
        <taxon>Dikarya</taxon>
        <taxon>Basidiomycota</taxon>
        <taxon>Agaricomycotina</taxon>
        <taxon>Agaricomycetes</taxon>
        <taxon>Agaricomycetidae</taxon>
        <taxon>Agaricales</taxon>
        <taxon>Agaricineae</taxon>
        <taxon>Nidulariaceae</taxon>
        <taxon>Crucibulum</taxon>
    </lineage>
</organism>
<evidence type="ECO:0000313" key="10">
    <source>
        <dbReference type="EMBL" id="TFK33021.1"/>
    </source>
</evidence>
<evidence type="ECO:0000256" key="4">
    <source>
        <dbReference type="ARBA" id="ARBA00022729"/>
    </source>
</evidence>
<evidence type="ECO:0000256" key="2">
    <source>
        <dbReference type="ARBA" id="ARBA00022670"/>
    </source>
</evidence>
<accession>A0A5C3LW90</accession>
<evidence type="ECO:0000256" key="5">
    <source>
        <dbReference type="ARBA" id="ARBA00022801"/>
    </source>
</evidence>